<dbReference type="AlphaFoldDB" id="A0A392RY36"/>
<name>A0A392RY36_9FABA</name>
<keyword evidence="2" id="KW-1185">Reference proteome</keyword>
<comment type="caution">
    <text evidence="1">The sequence shown here is derived from an EMBL/GenBank/DDBJ whole genome shotgun (WGS) entry which is preliminary data.</text>
</comment>
<feature type="non-terminal residue" evidence="1">
    <location>
        <position position="1"/>
    </location>
</feature>
<dbReference type="EMBL" id="LXQA010287335">
    <property type="protein sequence ID" value="MCI41062.1"/>
    <property type="molecule type" value="Genomic_DNA"/>
</dbReference>
<reference evidence="1 2" key="1">
    <citation type="journal article" date="2018" name="Front. Plant Sci.">
        <title>Red Clover (Trifolium pratense) and Zigzag Clover (T. medium) - A Picture of Genomic Similarities and Differences.</title>
        <authorList>
            <person name="Dluhosova J."/>
            <person name="Istvanek J."/>
            <person name="Nedelnik J."/>
            <person name="Repkova J."/>
        </authorList>
    </citation>
    <scope>NUCLEOTIDE SEQUENCE [LARGE SCALE GENOMIC DNA]</scope>
    <source>
        <strain evidence="2">cv. 10/8</strain>
        <tissue evidence="1">Leaf</tissue>
    </source>
</reference>
<sequence>YFQGFSCGFGNLEQFPADLSASGKSAGISKDLPADFDTPLSCGFYYFRKCRR</sequence>
<organism evidence="1 2">
    <name type="scientific">Trifolium medium</name>
    <dbReference type="NCBI Taxonomy" id="97028"/>
    <lineage>
        <taxon>Eukaryota</taxon>
        <taxon>Viridiplantae</taxon>
        <taxon>Streptophyta</taxon>
        <taxon>Embryophyta</taxon>
        <taxon>Tracheophyta</taxon>
        <taxon>Spermatophyta</taxon>
        <taxon>Magnoliopsida</taxon>
        <taxon>eudicotyledons</taxon>
        <taxon>Gunneridae</taxon>
        <taxon>Pentapetalae</taxon>
        <taxon>rosids</taxon>
        <taxon>fabids</taxon>
        <taxon>Fabales</taxon>
        <taxon>Fabaceae</taxon>
        <taxon>Papilionoideae</taxon>
        <taxon>50 kb inversion clade</taxon>
        <taxon>NPAAA clade</taxon>
        <taxon>Hologalegina</taxon>
        <taxon>IRL clade</taxon>
        <taxon>Trifolieae</taxon>
        <taxon>Trifolium</taxon>
    </lineage>
</organism>
<proteinExistence type="predicted"/>
<accession>A0A392RY36</accession>
<evidence type="ECO:0000313" key="2">
    <source>
        <dbReference type="Proteomes" id="UP000265520"/>
    </source>
</evidence>
<protein>
    <submittedName>
        <fullName evidence="1">Uncharacterized protein</fullName>
    </submittedName>
</protein>
<dbReference type="Proteomes" id="UP000265520">
    <property type="component" value="Unassembled WGS sequence"/>
</dbReference>
<evidence type="ECO:0000313" key="1">
    <source>
        <dbReference type="EMBL" id="MCI41062.1"/>
    </source>
</evidence>